<feature type="non-terminal residue" evidence="2">
    <location>
        <position position="1"/>
    </location>
</feature>
<keyword evidence="3" id="KW-1185">Reference proteome</keyword>
<dbReference type="EMBL" id="WHUW01000045">
    <property type="protein sequence ID" value="KAF8431887.1"/>
    <property type="molecule type" value="Genomic_DNA"/>
</dbReference>
<keyword evidence="1" id="KW-0812">Transmembrane</keyword>
<reference evidence="2" key="2">
    <citation type="journal article" date="2020" name="Nat. Commun.">
        <title>Large-scale genome sequencing of mycorrhizal fungi provides insights into the early evolution of symbiotic traits.</title>
        <authorList>
            <person name="Miyauchi S."/>
            <person name="Kiss E."/>
            <person name="Kuo A."/>
            <person name="Drula E."/>
            <person name="Kohler A."/>
            <person name="Sanchez-Garcia M."/>
            <person name="Morin E."/>
            <person name="Andreopoulos B."/>
            <person name="Barry K.W."/>
            <person name="Bonito G."/>
            <person name="Buee M."/>
            <person name="Carver A."/>
            <person name="Chen C."/>
            <person name="Cichocki N."/>
            <person name="Clum A."/>
            <person name="Culley D."/>
            <person name="Crous P.W."/>
            <person name="Fauchery L."/>
            <person name="Girlanda M."/>
            <person name="Hayes R.D."/>
            <person name="Keri Z."/>
            <person name="LaButti K."/>
            <person name="Lipzen A."/>
            <person name="Lombard V."/>
            <person name="Magnuson J."/>
            <person name="Maillard F."/>
            <person name="Murat C."/>
            <person name="Nolan M."/>
            <person name="Ohm R.A."/>
            <person name="Pangilinan J."/>
            <person name="Pereira M.F."/>
            <person name="Perotto S."/>
            <person name="Peter M."/>
            <person name="Pfister S."/>
            <person name="Riley R."/>
            <person name="Sitrit Y."/>
            <person name="Stielow J.B."/>
            <person name="Szollosi G."/>
            <person name="Zifcakova L."/>
            <person name="Stursova M."/>
            <person name="Spatafora J.W."/>
            <person name="Tedersoo L."/>
            <person name="Vaario L.M."/>
            <person name="Yamada A."/>
            <person name="Yan M."/>
            <person name="Wang P."/>
            <person name="Xu J."/>
            <person name="Bruns T."/>
            <person name="Baldrian P."/>
            <person name="Vilgalys R."/>
            <person name="Dunand C."/>
            <person name="Henrissat B."/>
            <person name="Grigoriev I.V."/>
            <person name="Hibbett D."/>
            <person name="Nagy L.G."/>
            <person name="Martin F.M."/>
        </authorList>
    </citation>
    <scope>NUCLEOTIDE SEQUENCE</scope>
    <source>
        <strain evidence="2">BED1</strain>
    </source>
</reference>
<dbReference type="AlphaFoldDB" id="A0AAD4BJF5"/>
<feature type="transmembrane region" description="Helical" evidence="1">
    <location>
        <begin position="57"/>
        <end position="77"/>
    </location>
</feature>
<reference evidence="2" key="1">
    <citation type="submission" date="2019-10" db="EMBL/GenBank/DDBJ databases">
        <authorList>
            <consortium name="DOE Joint Genome Institute"/>
            <person name="Kuo A."/>
            <person name="Miyauchi S."/>
            <person name="Kiss E."/>
            <person name="Drula E."/>
            <person name="Kohler A."/>
            <person name="Sanchez-Garcia M."/>
            <person name="Andreopoulos B."/>
            <person name="Barry K.W."/>
            <person name="Bonito G."/>
            <person name="Buee M."/>
            <person name="Carver A."/>
            <person name="Chen C."/>
            <person name="Cichocki N."/>
            <person name="Clum A."/>
            <person name="Culley D."/>
            <person name="Crous P.W."/>
            <person name="Fauchery L."/>
            <person name="Girlanda M."/>
            <person name="Hayes R."/>
            <person name="Keri Z."/>
            <person name="LaButti K."/>
            <person name="Lipzen A."/>
            <person name="Lombard V."/>
            <person name="Magnuson J."/>
            <person name="Maillard F."/>
            <person name="Morin E."/>
            <person name="Murat C."/>
            <person name="Nolan M."/>
            <person name="Ohm R."/>
            <person name="Pangilinan J."/>
            <person name="Pereira M."/>
            <person name="Perotto S."/>
            <person name="Peter M."/>
            <person name="Riley R."/>
            <person name="Sitrit Y."/>
            <person name="Stielow B."/>
            <person name="Szollosi G."/>
            <person name="Zifcakova L."/>
            <person name="Stursova M."/>
            <person name="Spatafora J.W."/>
            <person name="Tedersoo L."/>
            <person name="Vaario L.-M."/>
            <person name="Yamada A."/>
            <person name="Yan M."/>
            <person name="Wang P."/>
            <person name="Xu J."/>
            <person name="Bruns T."/>
            <person name="Baldrian P."/>
            <person name="Vilgalys R."/>
            <person name="Henrissat B."/>
            <person name="Grigoriev I.V."/>
            <person name="Hibbett D."/>
            <person name="Nagy L.G."/>
            <person name="Martin F.M."/>
        </authorList>
    </citation>
    <scope>NUCLEOTIDE SEQUENCE</scope>
    <source>
        <strain evidence="2">BED1</strain>
    </source>
</reference>
<organism evidence="2 3">
    <name type="scientific">Boletus edulis BED1</name>
    <dbReference type="NCBI Taxonomy" id="1328754"/>
    <lineage>
        <taxon>Eukaryota</taxon>
        <taxon>Fungi</taxon>
        <taxon>Dikarya</taxon>
        <taxon>Basidiomycota</taxon>
        <taxon>Agaricomycotina</taxon>
        <taxon>Agaricomycetes</taxon>
        <taxon>Agaricomycetidae</taxon>
        <taxon>Boletales</taxon>
        <taxon>Boletineae</taxon>
        <taxon>Boletaceae</taxon>
        <taxon>Boletoideae</taxon>
        <taxon>Boletus</taxon>
    </lineage>
</organism>
<dbReference type="Proteomes" id="UP001194468">
    <property type="component" value="Unassembled WGS sequence"/>
</dbReference>
<evidence type="ECO:0000256" key="1">
    <source>
        <dbReference type="SAM" id="Phobius"/>
    </source>
</evidence>
<evidence type="ECO:0000313" key="3">
    <source>
        <dbReference type="Proteomes" id="UP001194468"/>
    </source>
</evidence>
<gene>
    <name evidence="2" type="ORF">L210DRAFT_869046</name>
</gene>
<evidence type="ECO:0000313" key="2">
    <source>
        <dbReference type="EMBL" id="KAF8431887.1"/>
    </source>
</evidence>
<accession>A0AAD4BJF5</accession>
<name>A0AAD4BJF5_BOLED</name>
<sequence>TLPPNQLEQSFEQLVAAMIWIAGELGPSQGGFMQTQGQSPVTQVITEWRLNINTIPVVFASGASLVLLILAFLLAGIPAKYAHPHSSINGVSMLETLWIAAHSRTIREHMADIEEPSLDNLRKAGMFTIRLGDVHASQSLVSESEAFLE</sequence>
<protein>
    <submittedName>
        <fullName evidence="2">Uncharacterized protein</fullName>
    </submittedName>
</protein>
<keyword evidence="1" id="KW-1133">Transmembrane helix</keyword>
<keyword evidence="1" id="KW-0472">Membrane</keyword>
<proteinExistence type="predicted"/>
<comment type="caution">
    <text evidence="2">The sequence shown here is derived from an EMBL/GenBank/DDBJ whole genome shotgun (WGS) entry which is preliminary data.</text>
</comment>